<dbReference type="PANTHER" id="PTHR42923">
    <property type="entry name" value="PROTOPORPHYRINOGEN OXIDASE"/>
    <property type="match status" value="1"/>
</dbReference>
<sequence length="35" mass="3528">MRVAIVGAGLAGLAAAVELADAGHQVDLYEGRSFV</sequence>
<accession>A0A6B1FA88</accession>
<dbReference type="PANTHER" id="PTHR42923:SF41">
    <property type="entry name" value="ZETA-CAROTENE DESATURASE, CHLOROPLASTIC_CHROMOPLASTIC"/>
    <property type="match status" value="1"/>
</dbReference>
<dbReference type="AlphaFoldDB" id="A0A6B1FA88"/>
<dbReference type="PRINTS" id="PR00419">
    <property type="entry name" value="ADXRDTASE"/>
</dbReference>
<comment type="caution">
    <text evidence="1">The sequence shown here is derived from an EMBL/GenBank/DDBJ whole genome shotgun (WGS) entry which is preliminary data.</text>
</comment>
<feature type="non-terminal residue" evidence="1">
    <location>
        <position position="35"/>
    </location>
</feature>
<proteinExistence type="predicted"/>
<evidence type="ECO:0000313" key="1">
    <source>
        <dbReference type="EMBL" id="MYG38144.1"/>
    </source>
</evidence>
<reference evidence="1" key="1">
    <citation type="submission" date="2019-09" db="EMBL/GenBank/DDBJ databases">
        <title>Characterisation of the sponge microbiome using genome-centric metagenomics.</title>
        <authorList>
            <person name="Engelberts J.P."/>
            <person name="Robbins S.J."/>
            <person name="De Goeij J.M."/>
            <person name="Aranda M."/>
            <person name="Bell S.C."/>
            <person name="Webster N.S."/>
        </authorList>
    </citation>
    <scope>NUCLEOTIDE SEQUENCE</scope>
    <source>
        <strain evidence="1">SB0676_bin_10</strain>
    </source>
</reference>
<organism evidence="1">
    <name type="scientific">Synechococcus sp. SB0676_bin_10</name>
    <dbReference type="NCBI Taxonomy" id="2604869"/>
    <lineage>
        <taxon>Bacteria</taxon>
        <taxon>Bacillati</taxon>
        <taxon>Cyanobacteriota</taxon>
        <taxon>Cyanophyceae</taxon>
        <taxon>Synechococcales</taxon>
        <taxon>Synechococcaceae</taxon>
        <taxon>Synechococcus</taxon>
    </lineage>
</organism>
<dbReference type="SUPFAM" id="SSF51905">
    <property type="entry name" value="FAD/NAD(P)-binding domain"/>
    <property type="match status" value="1"/>
</dbReference>
<protein>
    <submittedName>
        <fullName evidence="1">FAD-dependent oxidoreductase</fullName>
    </submittedName>
</protein>
<gene>
    <name evidence="1" type="ORF">F4162_03890</name>
</gene>
<dbReference type="InterPro" id="IPR036188">
    <property type="entry name" value="FAD/NAD-bd_sf"/>
</dbReference>
<dbReference type="Pfam" id="PF13450">
    <property type="entry name" value="NAD_binding_8"/>
    <property type="match status" value="1"/>
</dbReference>
<dbReference type="GO" id="GO:0016491">
    <property type="term" value="F:oxidoreductase activity"/>
    <property type="evidence" value="ECO:0007669"/>
    <property type="project" value="TreeGrafter"/>
</dbReference>
<dbReference type="InterPro" id="IPR050464">
    <property type="entry name" value="Zeta_carotene_desat/Oxidored"/>
</dbReference>
<dbReference type="EMBL" id="VYDO01000130">
    <property type="protein sequence ID" value="MYG38144.1"/>
    <property type="molecule type" value="Genomic_DNA"/>
</dbReference>
<dbReference type="Gene3D" id="3.50.50.60">
    <property type="entry name" value="FAD/NAD(P)-binding domain"/>
    <property type="match status" value="1"/>
</dbReference>
<name>A0A6B1FA88_9SYNE</name>